<proteinExistence type="predicted"/>
<dbReference type="PANTHER" id="PTHR10302">
    <property type="entry name" value="SINGLE-STRANDED DNA-BINDING PROTEIN"/>
    <property type="match status" value="1"/>
</dbReference>
<dbReference type="EMBL" id="JAQRFI010000100">
    <property type="protein sequence ID" value="MDC9591552.1"/>
    <property type="molecule type" value="Genomic_DNA"/>
</dbReference>
<evidence type="ECO:0000256" key="3">
    <source>
        <dbReference type="RuleBase" id="RU000524"/>
    </source>
</evidence>
<evidence type="ECO:0000256" key="4">
    <source>
        <dbReference type="SAM" id="MobiDB-lite"/>
    </source>
</evidence>
<feature type="compositionally biased region" description="Basic and acidic residues" evidence="4">
    <location>
        <begin position="86"/>
        <end position="95"/>
    </location>
</feature>
<evidence type="ECO:0000256" key="1">
    <source>
        <dbReference type="ARBA" id="ARBA00023125"/>
    </source>
</evidence>
<accession>A0ABT5LK93</accession>
<dbReference type="RefSeq" id="WP_273556766.1">
    <property type="nucleotide sequence ID" value="NZ_JAQRFI010000100.1"/>
</dbReference>
<dbReference type="PIRSF" id="PIRSF002070">
    <property type="entry name" value="SSB"/>
    <property type="match status" value="1"/>
</dbReference>
<comment type="caution">
    <text evidence="5">The sequence shown here is derived from an EMBL/GenBank/DDBJ whole genome shotgun (WGS) entry which is preliminary data.</text>
</comment>
<evidence type="ECO:0000313" key="5">
    <source>
        <dbReference type="EMBL" id="MDC9591552.1"/>
    </source>
</evidence>
<dbReference type="InterPro" id="IPR012340">
    <property type="entry name" value="NA-bd_OB-fold"/>
</dbReference>
<organism evidence="5 6">
    <name type="scientific">Xenorhabdus yunnanensis</name>
    <dbReference type="NCBI Taxonomy" id="3025878"/>
    <lineage>
        <taxon>Bacteria</taxon>
        <taxon>Pseudomonadati</taxon>
        <taxon>Pseudomonadota</taxon>
        <taxon>Gammaproteobacteria</taxon>
        <taxon>Enterobacterales</taxon>
        <taxon>Morganellaceae</taxon>
        <taxon>Xenorhabdus</taxon>
    </lineage>
</organism>
<dbReference type="Pfam" id="PF00436">
    <property type="entry name" value="SSB"/>
    <property type="match status" value="1"/>
</dbReference>
<protein>
    <recommendedName>
        <fullName evidence="2 3">Single-stranded DNA-binding protein</fullName>
    </recommendedName>
</protein>
<dbReference type="PANTHER" id="PTHR10302:SF0">
    <property type="entry name" value="SINGLE-STRANDED DNA-BINDING PROTEIN, MITOCHONDRIAL"/>
    <property type="match status" value="1"/>
</dbReference>
<evidence type="ECO:0000313" key="6">
    <source>
        <dbReference type="Proteomes" id="UP001217178"/>
    </source>
</evidence>
<feature type="compositionally biased region" description="Low complexity" evidence="4">
    <location>
        <begin position="113"/>
        <end position="141"/>
    </location>
</feature>
<keyword evidence="6" id="KW-1185">Reference proteome</keyword>
<feature type="region of interest" description="Disordered" evidence="4">
    <location>
        <begin position="86"/>
        <end position="157"/>
    </location>
</feature>
<dbReference type="NCBIfam" id="TIGR00621">
    <property type="entry name" value="ssb"/>
    <property type="match status" value="1"/>
</dbReference>
<dbReference type="Gene3D" id="2.40.50.140">
    <property type="entry name" value="Nucleic acid-binding proteins"/>
    <property type="match status" value="1"/>
</dbReference>
<dbReference type="SUPFAM" id="SSF50249">
    <property type="entry name" value="Nucleic acid-binding proteins"/>
    <property type="match status" value="1"/>
</dbReference>
<dbReference type="InterPro" id="IPR011344">
    <property type="entry name" value="ssDNA-bd"/>
</dbReference>
<dbReference type="PROSITE" id="PS50935">
    <property type="entry name" value="SSB"/>
    <property type="match status" value="1"/>
</dbReference>
<reference evidence="5 6" key="1">
    <citation type="submission" date="2023-02" db="EMBL/GenBank/DDBJ databases">
        <title>Entomopathogenic bacteria.</title>
        <authorList>
            <person name="Machado R.A."/>
        </authorList>
    </citation>
    <scope>NUCLEOTIDE SEQUENCE [LARGE SCALE GENOMIC DNA]</scope>
    <source>
        <strain evidence="5 6">XENO-10</strain>
    </source>
</reference>
<dbReference type="GO" id="GO:0003677">
    <property type="term" value="F:DNA binding"/>
    <property type="evidence" value="ECO:0007669"/>
    <property type="project" value="UniProtKB-KW"/>
</dbReference>
<evidence type="ECO:0000256" key="2">
    <source>
        <dbReference type="PIRNR" id="PIRNR002070"/>
    </source>
</evidence>
<gene>
    <name evidence="5" type="primary">ssb</name>
    <name evidence="5" type="ORF">PSI23_20275</name>
</gene>
<name>A0ABT5LK93_9GAMM</name>
<keyword evidence="1 2" id="KW-0238">DNA-binding</keyword>
<sequence>MANLNQCNFTGRIGNMEMRYSPNGMAIMVFSVAVNKSKKDANGQWIDQTTWLRCKAFKGTAEYIERNAQKGSLVRITAEYQEAKWQDKTGQDRSMPEFIVNDVEVLGNRKEQQGQGNQPPQQHSGQQQQSQFWGQQQTQTPAPQPEPPMNFDDDIPF</sequence>
<dbReference type="CDD" id="cd04496">
    <property type="entry name" value="SSB_OBF"/>
    <property type="match status" value="1"/>
</dbReference>
<dbReference type="InterPro" id="IPR000424">
    <property type="entry name" value="Primosome_PriB/ssb"/>
</dbReference>
<dbReference type="Proteomes" id="UP001217178">
    <property type="component" value="Unassembled WGS sequence"/>
</dbReference>